<reference evidence="2 3" key="1">
    <citation type="submission" date="2019-08" db="EMBL/GenBank/DDBJ databases">
        <title>A chromosome-level genome assembly, high-density linkage maps, and genome scans reveal the genomic architecture of hybrid incompatibilities underlying speciation via character displacement in darters (Percidae: Etheostominae).</title>
        <authorList>
            <person name="Moran R.L."/>
            <person name="Catchen J.M."/>
            <person name="Fuller R.C."/>
        </authorList>
    </citation>
    <scope>NUCLEOTIDE SEQUENCE [LARGE SCALE GENOMIC DNA]</scope>
    <source>
        <strain evidence="2">EspeVRDwgs_2016</strain>
        <tissue evidence="2">Muscle</tissue>
    </source>
</reference>
<proteinExistence type="predicted"/>
<evidence type="ECO:0000313" key="2">
    <source>
        <dbReference type="EMBL" id="KAA8578026.1"/>
    </source>
</evidence>
<comment type="caution">
    <text evidence="2">The sequence shown here is derived from an EMBL/GenBank/DDBJ whole genome shotgun (WGS) entry which is preliminary data.</text>
</comment>
<evidence type="ECO:0000256" key="1">
    <source>
        <dbReference type="SAM" id="Phobius"/>
    </source>
</evidence>
<evidence type="ECO:0000313" key="3">
    <source>
        <dbReference type="Proteomes" id="UP000327493"/>
    </source>
</evidence>
<feature type="transmembrane region" description="Helical" evidence="1">
    <location>
        <begin position="20"/>
        <end position="38"/>
    </location>
</feature>
<dbReference type="Proteomes" id="UP000327493">
    <property type="component" value="Unassembled WGS sequence"/>
</dbReference>
<keyword evidence="1" id="KW-0472">Membrane</keyword>
<protein>
    <submittedName>
        <fullName evidence="2">Uncharacterized protein</fullName>
    </submittedName>
</protein>
<keyword evidence="1" id="KW-0812">Transmembrane</keyword>
<keyword evidence="3" id="KW-1185">Reference proteome</keyword>
<accession>A0A5J5CBW9</accession>
<sequence length="138" mass="15435">MRYMTVLGSRLSTSLSIFPLVFPSTYLLMVSALSVVLVKSTLNPSVKYDCFRVCRNSGFGLKRLSTNTAVPSSASPWDALLALWRSVWKAWSTSVWVRKELLKPRPLKSWRCVSPCAPTDNMAKAVDTELGEKKTFCP</sequence>
<organism evidence="2 3">
    <name type="scientific">Etheostoma spectabile</name>
    <name type="common">orangethroat darter</name>
    <dbReference type="NCBI Taxonomy" id="54343"/>
    <lineage>
        <taxon>Eukaryota</taxon>
        <taxon>Metazoa</taxon>
        <taxon>Chordata</taxon>
        <taxon>Craniata</taxon>
        <taxon>Vertebrata</taxon>
        <taxon>Euteleostomi</taxon>
        <taxon>Actinopterygii</taxon>
        <taxon>Neopterygii</taxon>
        <taxon>Teleostei</taxon>
        <taxon>Neoteleostei</taxon>
        <taxon>Acanthomorphata</taxon>
        <taxon>Eupercaria</taxon>
        <taxon>Perciformes</taxon>
        <taxon>Percoidei</taxon>
        <taxon>Percidae</taxon>
        <taxon>Etheostomatinae</taxon>
        <taxon>Etheostoma</taxon>
    </lineage>
</organism>
<gene>
    <name evidence="2" type="ORF">FQN60_007000</name>
</gene>
<keyword evidence="1" id="KW-1133">Transmembrane helix</keyword>
<dbReference type="AlphaFoldDB" id="A0A5J5CBW9"/>
<name>A0A5J5CBW9_9PERO</name>
<dbReference type="EMBL" id="VOFY01001287">
    <property type="protein sequence ID" value="KAA8578026.1"/>
    <property type="molecule type" value="Genomic_DNA"/>
</dbReference>